<dbReference type="PANTHER" id="PTHR23409">
    <property type="entry name" value="RIBONUCLEOSIDE-DIPHOSPHATE REDUCTASE SMALL CHAIN"/>
    <property type="match status" value="1"/>
</dbReference>
<reference evidence="6" key="1">
    <citation type="submission" date="2021-06" db="EMBL/GenBank/DDBJ databases">
        <authorList>
            <person name="Rolland C."/>
        </authorList>
    </citation>
    <scope>NUCLEOTIDE SEQUENCE</scope>
    <source>
        <strain evidence="6">347.936635</strain>
    </source>
</reference>
<keyword evidence="4" id="KW-0560">Oxidoreductase</keyword>
<proteinExistence type="inferred from homology"/>
<dbReference type="Pfam" id="PF00268">
    <property type="entry name" value="Ribonuc_red_sm"/>
    <property type="match status" value="1"/>
</dbReference>
<evidence type="ECO:0000256" key="2">
    <source>
        <dbReference type="ARBA" id="ARBA00009303"/>
    </source>
</evidence>
<accession>A0A8F8PM83</accession>
<evidence type="ECO:0000256" key="4">
    <source>
        <dbReference type="ARBA" id="ARBA00023002"/>
    </source>
</evidence>
<dbReference type="InterPro" id="IPR000358">
    <property type="entry name" value="RNR_small_fam"/>
</dbReference>
<dbReference type="SUPFAM" id="SSF47240">
    <property type="entry name" value="Ferritin-like"/>
    <property type="match status" value="1"/>
</dbReference>
<keyword evidence="5" id="KW-0408">Iron</keyword>
<evidence type="ECO:0000256" key="3">
    <source>
        <dbReference type="ARBA" id="ARBA00012274"/>
    </source>
</evidence>
<dbReference type="InterPro" id="IPR012348">
    <property type="entry name" value="RNR-like"/>
</dbReference>
<dbReference type="Gene3D" id="1.10.620.20">
    <property type="entry name" value="Ribonucleotide Reductase, subunit A"/>
    <property type="match status" value="1"/>
</dbReference>
<organism evidence="6">
    <name type="scientific">Clandestinovirus</name>
    <dbReference type="NCBI Taxonomy" id="2831644"/>
    <lineage>
        <taxon>Viruses</taxon>
    </lineage>
</organism>
<evidence type="ECO:0000256" key="5">
    <source>
        <dbReference type="ARBA" id="ARBA00023004"/>
    </source>
</evidence>
<comment type="similarity">
    <text evidence="2">Belongs to the ribonucleoside diphosphate reductase small chain family.</text>
</comment>
<dbReference type="CDD" id="cd01049">
    <property type="entry name" value="RNRR2"/>
    <property type="match status" value="1"/>
</dbReference>
<dbReference type="EC" id="1.17.4.1" evidence="3"/>
<sequence>MSTEIVQPVNYKHLEQGEEILTENPDRFLLFPIQYPDVWTLYKKHQAQYWPAEEVDLSEDRRDWENKLNDNEREFIKTVLGFFAGADGIVGENLVVNFIKQVQIPEARTFYQFQGAMESIHAEMYSLLIEKYIVDPVERERVFTMYKSHQSVKRKADWAVKYLEDPELSFHERIIAFMAVEGIFFSASFCAIYWLKQKGVMPGLTFSNELISRDEGMHTDMAVLMYRLLKNKLPVERIHQIIKDAVDVERGFVRDALKVSMIGMNSKLMEQYVEFCADRLMSQIDVPKIYGSSNPFDFMTLISLATKTNFFERKVSSYRDSSIKVSSEITPNNSGNEASNNKPKFVVSDDF</sequence>
<evidence type="ECO:0000256" key="1">
    <source>
        <dbReference type="ARBA" id="ARBA00001962"/>
    </source>
</evidence>
<dbReference type="InterPro" id="IPR009078">
    <property type="entry name" value="Ferritin-like_SF"/>
</dbReference>
<dbReference type="PANTHER" id="PTHR23409:SF18">
    <property type="entry name" value="RIBONUCLEOSIDE-DIPHOSPHATE REDUCTASE SUBUNIT M2"/>
    <property type="match status" value="1"/>
</dbReference>
<gene>
    <name evidence="6" type="ORF">KOM_12_20</name>
</gene>
<dbReference type="InterPro" id="IPR030475">
    <property type="entry name" value="RNR_small_AS"/>
</dbReference>
<dbReference type="PROSITE" id="PS00368">
    <property type="entry name" value="RIBORED_SMALL"/>
    <property type="match status" value="1"/>
</dbReference>
<dbReference type="GO" id="GO:0004748">
    <property type="term" value="F:ribonucleoside-diphosphate reductase activity, thioredoxin disulfide as acceptor"/>
    <property type="evidence" value="ECO:0007669"/>
    <property type="project" value="UniProtKB-EC"/>
</dbReference>
<dbReference type="GO" id="GO:0009263">
    <property type="term" value="P:deoxyribonucleotide biosynthetic process"/>
    <property type="evidence" value="ECO:0007669"/>
    <property type="project" value="InterPro"/>
</dbReference>
<protein>
    <recommendedName>
        <fullName evidence="3">ribonucleoside-diphosphate reductase</fullName>
        <ecNumber evidence="3">1.17.4.1</ecNumber>
    </recommendedName>
</protein>
<dbReference type="EMBL" id="MZ420154">
    <property type="protein sequence ID" value="QYA18290.1"/>
    <property type="molecule type" value="Genomic_DNA"/>
</dbReference>
<name>A0A8F8PM83_9VIRU</name>
<dbReference type="InterPro" id="IPR033909">
    <property type="entry name" value="RNR_small"/>
</dbReference>
<comment type="cofactor">
    <cofactor evidence="1">
        <name>Fe cation</name>
        <dbReference type="ChEBI" id="CHEBI:24875"/>
    </cofactor>
</comment>
<evidence type="ECO:0000313" key="6">
    <source>
        <dbReference type="EMBL" id="QYA18290.1"/>
    </source>
</evidence>
<dbReference type="UniPathway" id="UPA00326"/>